<reference evidence="1 2" key="1">
    <citation type="submission" date="2015-09" db="EMBL/GenBank/DDBJ databases">
        <title>Genome sequence of Oxobacter pfennigii DSM 3222.</title>
        <authorList>
            <person name="Poehlein A."/>
            <person name="Bengelsdorf F.R."/>
            <person name="Schiel-Bengelsdorf B."/>
            <person name="Duerre P."/>
            <person name="Daniel R."/>
        </authorList>
    </citation>
    <scope>NUCLEOTIDE SEQUENCE [LARGE SCALE GENOMIC DNA]</scope>
    <source>
        <strain evidence="1 2">DSM 3222</strain>
    </source>
</reference>
<gene>
    <name evidence="1" type="ORF">OXPF_18180</name>
</gene>
<proteinExistence type="predicted"/>
<dbReference type="RefSeq" id="WP_054874865.1">
    <property type="nucleotide sequence ID" value="NZ_LKET01000029.1"/>
</dbReference>
<sequence length="72" mass="8513">MKSIKELQLPEIGQTIILTENYGKRKIRKIPCRVEGIYNTYILVKRQDNSTKESFMKSDFLTGFLEYEKCAY</sequence>
<name>A0A0P9AH11_9CLOT</name>
<evidence type="ECO:0000313" key="1">
    <source>
        <dbReference type="EMBL" id="KPU44732.1"/>
    </source>
</evidence>
<organism evidence="1 2">
    <name type="scientific">Oxobacter pfennigii</name>
    <dbReference type="NCBI Taxonomy" id="36849"/>
    <lineage>
        <taxon>Bacteria</taxon>
        <taxon>Bacillati</taxon>
        <taxon>Bacillota</taxon>
        <taxon>Clostridia</taxon>
        <taxon>Eubacteriales</taxon>
        <taxon>Clostridiaceae</taxon>
        <taxon>Oxobacter</taxon>
    </lineage>
</organism>
<evidence type="ECO:0000313" key="2">
    <source>
        <dbReference type="Proteomes" id="UP000050326"/>
    </source>
</evidence>
<protein>
    <submittedName>
        <fullName evidence="1">Uncharacterized protein</fullName>
    </submittedName>
</protein>
<comment type="caution">
    <text evidence="1">The sequence shown here is derived from an EMBL/GenBank/DDBJ whole genome shotgun (WGS) entry which is preliminary data.</text>
</comment>
<dbReference type="AlphaFoldDB" id="A0A0P9AH11"/>
<keyword evidence="2" id="KW-1185">Reference proteome</keyword>
<dbReference type="Proteomes" id="UP000050326">
    <property type="component" value="Unassembled WGS sequence"/>
</dbReference>
<dbReference type="EMBL" id="LKET01000029">
    <property type="protein sequence ID" value="KPU44732.1"/>
    <property type="molecule type" value="Genomic_DNA"/>
</dbReference>
<accession>A0A0P9AH11</accession>
<dbReference type="Gene3D" id="2.30.30.100">
    <property type="match status" value="1"/>
</dbReference>